<evidence type="ECO:0000256" key="1">
    <source>
        <dbReference type="ARBA" id="ARBA00010396"/>
    </source>
</evidence>
<dbReference type="PIRSF" id="PIRSF004486">
    <property type="entry name" value="MraW"/>
    <property type="match status" value="1"/>
</dbReference>
<dbReference type="HAMAP" id="MF_01007">
    <property type="entry name" value="16SrRNA_methyltr_H"/>
    <property type="match status" value="1"/>
</dbReference>
<dbReference type="Proteomes" id="UP000176645">
    <property type="component" value="Unassembled WGS sequence"/>
</dbReference>
<dbReference type="SUPFAM" id="SSF53335">
    <property type="entry name" value="S-adenosyl-L-methionine-dependent methyltransferases"/>
    <property type="match status" value="1"/>
</dbReference>
<evidence type="ECO:0000313" key="7">
    <source>
        <dbReference type="EMBL" id="OGY26509.1"/>
    </source>
</evidence>
<feature type="binding site" evidence="6">
    <location>
        <begin position="33"/>
        <end position="35"/>
    </location>
    <ligand>
        <name>S-adenosyl-L-methionine</name>
        <dbReference type="ChEBI" id="CHEBI:59789"/>
    </ligand>
</feature>
<organism evidence="7 8">
    <name type="scientific">Candidatus Woykebacteria bacterium RBG_19FT_COMBO_43_10</name>
    <dbReference type="NCBI Taxonomy" id="1802598"/>
    <lineage>
        <taxon>Bacteria</taxon>
        <taxon>Candidatus Woykeibacteriota</taxon>
    </lineage>
</organism>
<protein>
    <recommendedName>
        <fullName evidence="6">Ribosomal RNA small subunit methyltransferase H</fullName>
        <ecNumber evidence="6">2.1.1.199</ecNumber>
    </recommendedName>
    <alternativeName>
        <fullName evidence="6">16S rRNA m(4)C1402 methyltransferase</fullName>
    </alternativeName>
    <alternativeName>
        <fullName evidence="6">rRNA (cytosine-N(4)-)-methyltransferase RsmH</fullName>
    </alternativeName>
</protein>
<dbReference type="SUPFAM" id="SSF81799">
    <property type="entry name" value="Putative methyltransferase TM0872, insert domain"/>
    <property type="match status" value="1"/>
</dbReference>
<accession>A0A1G1WFL8</accession>
<dbReference type="InterPro" id="IPR029063">
    <property type="entry name" value="SAM-dependent_MTases_sf"/>
</dbReference>
<keyword evidence="4 6" id="KW-0808">Transferase</keyword>
<dbReference type="PANTHER" id="PTHR11265:SF0">
    <property type="entry name" value="12S RRNA N4-METHYLCYTIDINE METHYLTRANSFERASE"/>
    <property type="match status" value="1"/>
</dbReference>
<feature type="binding site" evidence="6">
    <location>
        <position position="50"/>
    </location>
    <ligand>
        <name>S-adenosyl-L-methionine</name>
        <dbReference type="ChEBI" id="CHEBI:59789"/>
    </ligand>
</feature>
<dbReference type="Pfam" id="PF01795">
    <property type="entry name" value="Methyltransf_5"/>
    <property type="match status" value="1"/>
</dbReference>
<feature type="binding site" evidence="6">
    <location>
        <position position="116"/>
    </location>
    <ligand>
        <name>S-adenosyl-L-methionine</name>
        <dbReference type="ChEBI" id="CHEBI:59789"/>
    </ligand>
</feature>
<proteinExistence type="inferred from homology"/>
<keyword evidence="6" id="KW-0963">Cytoplasm</keyword>
<dbReference type="GO" id="GO:0071424">
    <property type="term" value="F:rRNA (cytosine-N4-)-methyltransferase activity"/>
    <property type="evidence" value="ECO:0007669"/>
    <property type="project" value="UniProtKB-UniRule"/>
</dbReference>
<comment type="catalytic activity">
    <reaction evidence="6">
        <text>cytidine(1402) in 16S rRNA + S-adenosyl-L-methionine = N(4)-methylcytidine(1402) in 16S rRNA + S-adenosyl-L-homocysteine + H(+)</text>
        <dbReference type="Rhea" id="RHEA:42928"/>
        <dbReference type="Rhea" id="RHEA-COMP:10286"/>
        <dbReference type="Rhea" id="RHEA-COMP:10287"/>
        <dbReference type="ChEBI" id="CHEBI:15378"/>
        <dbReference type="ChEBI" id="CHEBI:57856"/>
        <dbReference type="ChEBI" id="CHEBI:59789"/>
        <dbReference type="ChEBI" id="CHEBI:74506"/>
        <dbReference type="ChEBI" id="CHEBI:82748"/>
        <dbReference type="EC" id="2.1.1.199"/>
    </reaction>
</comment>
<comment type="caution">
    <text evidence="7">The sequence shown here is derived from an EMBL/GenBank/DDBJ whole genome shotgun (WGS) entry which is preliminary data.</text>
</comment>
<comment type="subcellular location">
    <subcellularLocation>
        <location evidence="6">Cytoplasm</location>
    </subcellularLocation>
</comment>
<comment type="similarity">
    <text evidence="1 6">Belongs to the methyltransferase superfamily. RsmH family.</text>
</comment>
<dbReference type="Gene3D" id="3.40.50.150">
    <property type="entry name" value="Vaccinia Virus protein VP39"/>
    <property type="match status" value="1"/>
</dbReference>
<dbReference type="PANTHER" id="PTHR11265">
    <property type="entry name" value="S-ADENOSYL-METHYLTRANSFERASE MRAW"/>
    <property type="match status" value="1"/>
</dbReference>
<name>A0A1G1WFL8_9BACT</name>
<evidence type="ECO:0000256" key="2">
    <source>
        <dbReference type="ARBA" id="ARBA00022552"/>
    </source>
</evidence>
<dbReference type="Gene3D" id="1.10.150.170">
    <property type="entry name" value="Putative methyltransferase TM0872, insert domain"/>
    <property type="match status" value="1"/>
</dbReference>
<dbReference type="AlphaFoldDB" id="A0A1G1WFL8"/>
<dbReference type="FunFam" id="1.10.150.170:FF:000003">
    <property type="entry name" value="Ribosomal RNA small subunit methyltransferase H"/>
    <property type="match status" value="1"/>
</dbReference>
<keyword evidence="5 6" id="KW-0949">S-adenosyl-L-methionine</keyword>
<dbReference type="InterPro" id="IPR002903">
    <property type="entry name" value="RsmH"/>
</dbReference>
<evidence type="ECO:0000256" key="5">
    <source>
        <dbReference type="ARBA" id="ARBA00022691"/>
    </source>
</evidence>
<dbReference type="InterPro" id="IPR023397">
    <property type="entry name" value="SAM-dep_MeTrfase_MraW_recog"/>
</dbReference>
<keyword evidence="2 6" id="KW-0698">rRNA processing</keyword>
<evidence type="ECO:0000313" key="8">
    <source>
        <dbReference type="Proteomes" id="UP000176645"/>
    </source>
</evidence>
<feature type="binding site" evidence="6">
    <location>
        <position position="109"/>
    </location>
    <ligand>
        <name>S-adenosyl-L-methionine</name>
        <dbReference type="ChEBI" id="CHEBI:59789"/>
    </ligand>
</feature>
<dbReference type="NCBIfam" id="TIGR00006">
    <property type="entry name" value="16S rRNA (cytosine(1402)-N(4))-methyltransferase RsmH"/>
    <property type="match status" value="1"/>
</dbReference>
<dbReference type="EC" id="2.1.1.199" evidence="6"/>
<dbReference type="EMBL" id="MHCU01000068">
    <property type="protein sequence ID" value="OGY26509.1"/>
    <property type="molecule type" value="Genomic_DNA"/>
</dbReference>
<gene>
    <name evidence="6" type="primary">rsmH</name>
    <name evidence="7" type="ORF">A2Z42_02845</name>
</gene>
<evidence type="ECO:0000256" key="3">
    <source>
        <dbReference type="ARBA" id="ARBA00022603"/>
    </source>
</evidence>
<sequence>METIHKSVLYKEVLEKLAIKPGQVYIDATLGGGGHTRGILEKKAKVLAIDIDSQVLKNAAKEFSLKLSTQDDTLFASSDKLTIVQGNFANIQKIAHQFRVWEAPGVLFDLGLSSDQLQDEKRGFSFSKGGPLDMRMSPTLQVTAADLVSGLNERELYDLFTKYGEERSSRRIARAIVTARVERKIETTFDLVSVIEGVVPRKEKIHPATRVFQALRIVVNDELNNLKKGLEGAASLLKKDGRIVVISFHSLEDRIVKRFFKEQSGLKALTQKPITPGEEEILENPRARSAKMRVAVRM</sequence>
<reference evidence="7 8" key="1">
    <citation type="journal article" date="2016" name="Nat. Commun.">
        <title>Thousands of microbial genomes shed light on interconnected biogeochemical processes in an aquifer system.</title>
        <authorList>
            <person name="Anantharaman K."/>
            <person name="Brown C.T."/>
            <person name="Hug L.A."/>
            <person name="Sharon I."/>
            <person name="Castelle C.J."/>
            <person name="Probst A.J."/>
            <person name="Thomas B.C."/>
            <person name="Singh A."/>
            <person name="Wilkins M.J."/>
            <person name="Karaoz U."/>
            <person name="Brodie E.L."/>
            <person name="Williams K.H."/>
            <person name="Hubbard S.S."/>
            <person name="Banfield J.F."/>
        </authorList>
    </citation>
    <scope>NUCLEOTIDE SEQUENCE [LARGE SCALE GENOMIC DNA]</scope>
</reference>
<feature type="binding site" evidence="6">
    <location>
        <position position="88"/>
    </location>
    <ligand>
        <name>S-adenosyl-L-methionine</name>
        <dbReference type="ChEBI" id="CHEBI:59789"/>
    </ligand>
</feature>
<evidence type="ECO:0000256" key="6">
    <source>
        <dbReference type="HAMAP-Rule" id="MF_01007"/>
    </source>
</evidence>
<dbReference type="GO" id="GO:0070475">
    <property type="term" value="P:rRNA base methylation"/>
    <property type="evidence" value="ECO:0007669"/>
    <property type="project" value="UniProtKB-UniRule"/>
</dbReference>
<dbReference type="GO" id="GO:0005737">
    <property type="term" value="C:cytoplasm"/>
    <property type="evidence" value="ECO:0007669"/>
    <property type="project" value="UniProtKB-SubCell"/>
</dbReference>
<evidence type="ECO:0000256" key="4">
    <source>
        <dbReference type="ARBA" id="ARBA00022679"/>
    </source>
</evidence>
<comment type="function">
    <text evidence="6">Specifically methylates the N4 position of cytidine in position 1402 (C1402) of 16S rRNA.</text>
</comment>
<keyword evidence="3 6" id="KW-0489">Methyltransferase</keyword>